<dbReference type="InterPro" id="IPR058624">
    <property type="entry name" value="MdtA-like_HH"/>
</dbReference>
<name>A0A1X7FY72_9SPHN</name>
<feature type="region of interest" description="Disordered" evidence="3">
    <location>
        <begin position="394"/>
        <end position="413"/>
    </location>
</feature>
<keyword evidence="4" id="KW-1133">Transmembrane helix</keyword>
<evidence type="ECO:0000259" key="6">
    <source>
        <dbReference type="Pfam" id="PF25917"/>
    </source>
</evidence>
<dbReference type="OrthoDB" id="9816569at2"/>
<accession>A0A1X7FY72</accession>
<dbReference type="GO" id="GO:0022857">
    <property type="term" value="F:transmembrane transporter activity"/>
    <property type="evidence" value="ECO:0007669"/>
    <property type="project" value="InterPro"/>
</dbReference>
<dbReference type="GO" id="GO:0046677">
    <property type="term" value="P:response to antibiotic"/>
    <property type="evidence" value="ECO:0007669"/>
    <property type="project" value="TreeGrafter"/>
</dbReference>
<comment type="similarity">
    <text evidence="2">Belongs to the membrane fusion protein (MFP) (TC 8.A.1) family.</text>
</comment>
<evidence type="ECO:0000313" key="10">
    <source>
        <dbReference type="Proteomes" id="UP000192934"/>
    </source>
</evidence>
<dbReference type="Gene3D" id="2.40.30.170">
    <property type="match status" value="1"/>
</dbReference>
<feature type="domain" description="Multidrug resistance protein MdtA-like alpha-helical hairpin" evidence="5">
    <location>
        <begin position="122"/>
        <end position="191"/>
    </location>
</feature>
<dbReference type="PANTHER" id="PTHR30158:SF10">
    <property type="entry name" value="CATION EFFLUX PUMP"/>
    <property type="match status" value="1"/>
</dbReference>
<dbReference type="RefSeq" id="WP_085217000.1">
    <property type="nucleotide sequence ID" value="NZ_LT840185.1"/>
</dbReference>
<dbReference type="Pfam" id="PF25967">
    <property type="entry name" value="RND-MFP_C"/>
    <property type="match status" value="1"/>
</dbReference>
<dbReference type="Gene3D" id="1.10.287.470">
    <property type="entry name" value="Helix hairpin bin"/>
    <property type="match status" value="1"/>
</dbReference>
<dbReference type="Proteomes" id="UP000192934">
    <property type="component" value="Chromosome I"/>
</dbReference>
<feature type="domain" description="Multidrug resistance protein MdtA-like beta-barrel" evidence="7">
    <location>
        <begin position="230"/>
        <end position="310"/>
    </location>
</feature>
<evidence type="ECO:0000313" key="9">
    <source>
        <dbReference type="EMBL" id="SMF60882.1"/>
    </source>
</evidence>
<evidence type="ECO:0000259" key="7">
    <source>
        <dbReference type="Pfam" id="PF25944"/>
    </source>
</evidence>
<organism evidence="9 10">
    <name type="scientific">Allosphingosinicella indica</name>
    <dbReference type="NCBI Taxonomy" id="941907"/>
    <lineage>
        <taxon>Bacteria</taxon>
        <taxon>Pseudomonadati</taxon>
        <taxon>Pseudomonadota</taxon>
        <taxon>Alphaproteobacteria</taxon>
        <taxon>Sphingomonadales</taxon>
        <taxon>Sphingomonadaceae</taxon>
        <taxon>Allosphingosinicella</taxon>
    </lineage>
</organism>
<reference evidence="10" key="1">
    <citation type="submission" date="2017-04" db="EMBL/GenBank/DDBJ databases">
        <authorList>
            <person name="Varghese N."/>
            <person name="Submissions S."/>
        </authorList>
    </citation>
    <scope>NUCLEOTIDE SEQUENCE [LARGE SCALE GENOMIC DNA]</scope>
    <source>
        <strain evidence="10">Dd16</strain>
    </source>
</reference>
<dbReference type="Gene3D" id="2.40.420.20">
    <property type="match status" value="1"/>
</dbReference>
<feature type="domain" description="Multidrug resistance protein MdtA-like C-terminal permuted SH3" evidence="8">
    <location>
        <begin position="315"/>
        <end position="375"/>
    </location>
</feature>
<dbReference type="PANTHER" id="PTHR30158">
    <property type="entry name" value="ACRA/E-RELATED COMPONENT OF DRUG EFFLUX TRANSPORTER"/>
    <property type="match status" value="1"/>
</dbReference>
<keyword evidence="10" id="KW-1185">Reference proteome</keyword>
<dbReference type="AlphaFoldDB" id="A0A1X7FY72"/>
<dbReference type="InterPro" id="IPR006143">
    <property type="entry name" value="RND_pump_MFP"/>
</dbReference>
<evidence type="ECO:0000256" key="1">
    <source>
        <dbReference type="ARBA" id="ARBA00004196"/>
    </source>
</evidence>
<dbReference type="InterPro" id="IPR058625">
    <property type="entry name" value="MdtA-like_BSH"/>
</dbReference>
<protein>
    <submittedName>
        <fullName evidence="9">RND family efflux transporter, MFP subunit</fullName>
    </submittedName>
</protein>
<evidence type="ECO:0000259" key="8">
    <source>
        <dbReference type="Pfam" id="PF25967"/>
    </source>
</evidence>
<dbReference type="Pfam" id="PF25944">
    <property type="entry name" value="Beta-barrel_RND"/>
    <property type="match status" value="1"/>
</dbReference>
<proteinExistence type="inferred from homology"/>
<evidence type="ECO:0000256" key="4">
    <source>
        <dbReference type="SAM" id="Phobius"/>
    </source>
</evidence>
<evidence type="ECO:0000256" key="3">
    <source>
        <dbReference type="SAM" id="MobiDB-lite"/>
    </source>
</evidence>
<evidence type="ECO:0000259" key="5">
    <source>
        <dbReference type="Pfam" id="PF25876"/>
    </source>
</evidence>
<dbReference type="Pfam" id="PF25876">
    <property type="entry name" value="HH_MFP_RND"/>
    <property type="match status" value="1"/>
</dbReference>
<comment type="subcellular location">
    <subcellularLocation>
        <location evidence="1">Cell envelope</location>
    </subcellularLocation>
</comment>
<dbReference type="GO" id="GO:0005886">
    <property type="term" value="C:plasma membrane"/>
    <property type="evidence" value="ECO:0007669"/>
    <property type="project" value="TreeGrafter"/>
</dbReference>
<evidence type="ECO:0000256" key="2">
    <source>
        <dbReference type="ARBA" id="ARBA00009477"/>
    </source>
</evidence>
<dbReference type="EMBL" id="LT840185">
    <property type="protein sequence ID" value="SMF60882.1"/>
    <property type="molecule type" value="Genomic_DNA"/>
</dbReference>
<dbReference type="InterPro" id="IPR058627">
    <property type="entry name" value="MdtA-like_C"/>
</dbReference>
<dbReference type="Gene3D" id="2.40.50.100">
    <property type="match status" value="1"/>
</dbReference>
<dbReference type="SUPFAM" id="SSF111369">
    <property type="entry name" value="HlyD-like secretion proteins"/>
    <property type="match status" value="1"/>
</dbReference>
<dbReference type="Pfam" id="PF25917">
    <property type="entry name" value="BSH_RND"/>
    <property type="match status" value="1"/>
</dbReference>
<dbReference type="FunFam" id="2.40.420.20:FF:000001">
    <property type="entry name" value="Efflux RND transporter periplasmic adaptor subunit"/>
    <property type="match status" value="1"/>
</dbReference>
<dbReference type="InterPro" id="IPR058626">
    <property type="entry name" value="MdtA-like_b-barrel"/>
</dbReference>
<feature type="transmembrane region" description="Helical" evidence="4">
    <location>
        <begin position="21"/>
        <end position="42"/>
    </location>
</feature>
<keyword evidence="4" id="KW-0812">Transmembrane</keyword>
<dbReference type="STRING" id="941907.SAMN06295910_0076"/>
<sequence length="413" mass="43307">MNMISKVQADGSVTDTVLGRRWRWAGLITLGVVIAAAAWALLHREAPAVAAAPPPVVEVVSPLVRAVIEWDDYVGRFEASQSVEVRPRVSGAVTAVHFTDGAMVGKGQLLFTIDPRPYAAALAEARASVASAASDLALATANLDRANRLVTDDAVSTSDLDQLRARVRAATAALAASRARVEARALDLEFTRVRAPIAGRISDRRIDAGNLVSAGDTGGTLLTTINALDPIHFTFDASEALFLKSKRSGSDGASVEVKLQDETDYARTGRLDFTDNGLNPRSGTVRARAVLSNADLFLTPGMFGNMRLANGATAQALLVPDTAIQTDQARKIVLTVGRDGIVSARPVTLGPVVEGLRIVRTGLSLADRVIVNGTQLASPGSKVAVRAGRIATVRAGTTPPPTPPADEASFATR</sequence>
<gene>
    <name evidence="9" type="ORF">SAMN06295910_0076</name>
</gene>
<dbReference type="GO" id="GO:0030313">
    <property type="term" value="C:cell envelope"/>
    <property type="evidence" value="ECO:0007669"/>
    <property type="project" value="UniProtKB-SubCell"/>
</dbReference>
<dbReference type="NCBIfam" id="TIGR01730">
    <property type="entry name" value="RND_mfp"/>
    <property type="match status" value="1"/>
</dbReference>
<keyword evidence="4" id="KW-0472">Membrane</keyword>
<feature type="domain" description="Multidrug resistance protein MdtA-like barrel-sandwich hybrid" evidence="6">
    <location>
        <begin position="82"/>
        <end position="223"/>
    </location>
</feature>